<keyword evidence="3" id="KW-1185">Reference proteome</keyword>
<evidence type="ECO:0000313" key="2">
    <source>
        <dbReference type="EMBL" id="ETO20316.1"/>
    </source>
</evidence>
<feature type="transmembrane region" description="Helical" evidence="1">
    <location>
        <begin position="6"/>
        <end position="25"/>
    </location>
</feature>
<keyword evidence="1" id="KW-0472">Membrane</keyword>
<feature type="transmembrane region" description="Helical" evidence="1">
    <location>
        <begin position="37"/>
        <end position="55"/>
    </location>
</feature>
<protein>
    <submittedName>
        <fullName evidence="2">Uncharacterized protein</fullName>
    </submittedName>
</protein>
<evidence type="ECO:0000313" key="3">
    <source>
        <dbReference type="Proteomes" id="UP000023152"/>
    </source>
</evidence>
<feature type="transmembrane region" description="Helical" evidence="1">
    <location>
        <begin position="167"/>
        <end position="191"/>
    </location>
</feature>
<gene>
    <name evidence="2" type="ORF">RFI_16901</name>
</gene>
<dbReference type="Proteomes" id="UP000023152">
    <property type="component" value="Unassembled WGS sequence"/>
</dbReference>
<organism evidence="2 3">
    <name type="scientific">Reticulomyxa filosa</name>
    <dbReference type="NCBI Taxonomy" id="46433"/>
    <lineage>
        <taxon>Eukaryota</taxon>
        <taxon>Sar</taxon>
        <taxon>Rhizaria</taxon>
        <taxon>Retaria</taxon>
        <taxon>Foraminifera</taxon>
        <taxon>Monothalamids</taxon>
        <taxon>Reticulomyxidae</taxon>
        <taxon>Reticulomyxa</taxon>
    </lineage>
</organism>
<evidence type="ECO:0000256" key="1">
    <source>
        <dbReference type="SAM" id="Phobius"/>
    </source>
</evidence>
<dbReference type="AlphaFoldDB" id="X6N2L0"/>
<proteinExistence type="predicted"/>
<keyword evidence="1" id="KW-0812">Transmembrane</keyword>
<feature type="transmembrane region" description="Helical" evidence="1">
    <location>
        <begin position="114"/>
        <end position="137"/>
    </location>
</feature>
<name>X6N2L0_RETFI</name>
<accession>X6N2L0</accession>
<reference evidence="2 3" key="1">
    <citation type="journal article" date="2013" name="Curr. Biol.">
        <title>The Genome of the Foraminiferan Reticulomyxa filosa.</title>
        <authorList>
            <person name="Glockner G."/>
            <person name="Hulsmann N."/>
            <person name="Schleicher M."/>
            <person name="Noegel A.A."/>
            <person name="Eichinger L."/>
            <person name="Gallinger C."/>
            <person name="Pawlowski J."/>
            <person name="Sierra R."/>
            <person name="Euteneuer U."/>
            <person name="Pillet L."/>
            <person name="Moustafa A."/>
            <person name="Platzer M."/>
            <person name="Groth M."/>
            <person name="Szafranski K."/>
            <person name="Schliwa M."/>
        </authorList>
    </citation>
    <scope>NUCLEOTIDE SEQUENCE [LARGE SCALE GENOMIC DNA]</scope>
</reference>
<sequence length="208" mass="23493">MVISSFVGVGVIGISMLHVAKQLYCGNESRMSSIGKHSNMAVFVSFLVVCVTYSILKTDLVMPVGPKGLVSCDFGYLICWWSYYISKVCLWCCFMVRIDMTFHTSALAYKRTFLAALTVMYMLLQFAAMAVVLYFGIFQVGTEFVMVPSLHLGVCTTKVFVTEHFPVYLYGAALYAVLEIVFQLLVCFLFVSKLRKVLFYPKKKKKSK</sequence>
<dbReference type="EMBL" id="ASPP01012734">
    <property type="protein sequence ID" value="ETO20316.1"/>
    <property type="molecule type" value="Genomic_DNA"/>
</dbReference>
<feature type="transmembrane region" description="Helical" evidence="1">
    <location>
        <begin position="75"/>
        <end position="94"/>
    </location>
</feature>
<comment type="caution">
    <text evidence="2">The sequence shown here is derived from an EMBL/GenBank/DDBJ whole genome shotgun (WGS) entry which is preliminary data.</text>
</comment>
<keyword evidence="1" id="KW-1133">Transmembrane helix</keyword>